<gene>
    <name evidence="2" type="ORF">ElyMa_003398500</name>
</gene>
<feature type="region of interest" description="Disordered" evidence="1">
    <location>
        <begin position="1"/>
        <end position="35"/>
    </location>
</feature>
<dbReference type="EMBL" id="BMAT01007001">
    <property type="protein sequence ID" value="GFS23789.1"/>
    <property type="molecule type" value="Genomic_DNA"/>
</dbReference>
<feature type="compositionally biased region" description="Basic residues" evidence="1">
    <location>
        <begin position="1"/>
        <end position="16"/>
    </location>
</feature>
<sequence>MKKKKKKKKEKKKKKKKEEEEEEEEDKEEEEVVDAFTEPSIPTFVKAPLSPLHLHATISPYAKKN</sequence>
<dbReference type="Proteomes" id="UP000762676">
    <property type="component" value="Unassembled WGS sequence"/>
</dbReference>
<evidence type="ECO:0000313" key="3">
    <source>
        <dbReference type="Proteomes" id="UP000762676"/>
    </source>
</evidence>
<feature type="compositionally biased region" description="Acidic residues" evidence="1">
    <location>
        <begin position="19"/>
        <end position="33"/>
    </location>
</feature>
<protein>
    <submittedName>
        <fullName evidence="2">Uncharacterized protein</fullName>
    </submittedName>
</protein>
<dbReference type="AlphaFoldDB" id="A0AAV4JM02"/>
<name>A0AAV4JM02_9GAST</name>
<organism evidence="2 3">
    <name type="scientific">Elysia marginata</name>
    <dbReference type="NCBI Taxonomy" id="1093978"/>
    <lineage>
        <taxon>Eukaryota</taxon>
        <taxon>Metazoa</taxon>
        <taxon>Spiralia</taxon>
        <taxon>Lophotrochozoa</taxon>
        <taxon>Mollusca</taxon>
        <taxon>Gastropoda</taxon>
        <taxon>Heterobranchia</taxon>
        <taxon>Euthyneura</taxon>
        <taxon>Panpulmonata</taxon>
        <taxon>Sacoglossa</taxon>
        <taxon>Placobranchoidea</taxon>
        <taxon>Plakobranchidae</taxon>
        <taxon>Elysia</taxon>
    </lineage>
</organism>
<accession>A0AAV4JM02</accession>
<keyword evidence="3" id="KW-1185">Reference proteome</keyword>
<comment type="caution">
    <text evidence="2">The sequence shown here is derived from an EMBL/GenBank/DDBJ whole genome shotgun (WGS) entry which is preliminary data.</text>
</comment>
<evidence type="ECO:0000256" key="1">
    <source>
        <dbReference type="SAM" id="MobiDB-lite"/>
    </source>
</evidence>
<proteinExistence type="predicted"/>
<reference evidence="2 3" key="1">
    <citation type="journal article" date="2021" name="Elife">
        <title>Chloroplast acquisition without the gene transfer in kleptoplastic sea slugs, Plakobranchus ocellatus.</title>
        <authorList>
            <person name="Maeda T."/>
            <person name="Takahashi S."/>
            <person name="Yoshida T."/>
            <person name="Shimamura S."/>
            <person name="Takaki Y."/>
            <person name="Nagai Y."/>
            <person name="Toyoda A."/>
            <person name="Suzuki Y."/>
            <person name="Arimoto A."/>
            <person name="Ishii H."/>
            <person name="Satoh N."/>
            <person name="Nishiyama T."/>
            <person name="Hasebe M."/>
            <person name="Maruyama T."/>
            <person name="Minagawa J."/>
            <person name="Obokata J."/>
            <person name="Shigenobu S."/>
        </authorList>
    </citation>
    <scope>NUCLEOTIDE SEQUENCE [LARGE SCALE GENOMIC DNA]</scope>
</reference>
<evidence type="ECO:0000313" key="2">
    <source>
        <dbReference type="EMBL" id="GFS23789.1"/>
    </source>
</evidence>